<dbReference type="InterPro" id="IPR015943">
    <property type="entry name" value="WD40/YVTN_repeat-like_dom_sf"/>
</dbReference>
<feature type="region of interest" description="Disordered" evidence="1">
    <location>
        <begin position="1"/>
        <end position="53"/>
    </location>
</feature>
<dbReference type="Proteomes" id="UP000619486">
    <property type="component" value="Unassembled WGS sequence"/>
</dbReference>
<name>A0A918LMZ6_9ACTN</name>
<protein>
    <submittedName>
        <fullName evidence="3">Uncharacterized protein</fullName>
    </submittedName>
</protein>
<gene>
    <name evidence="3" type="ORF">GCM10014713_17490</name>
</gene>
<dbReference type="AlphaFoldDB" id="A0A918LMZ6"/>
<keyword evidence="2" id="KW-0472">Membrane</keyword>
<reference evidence="3" key="1">
    <citation type="journal article" date="2014" name="Int. J. Syst. Evol. Microbiol.">
        <title>Complete genome sequence of Corynebacterium casei LMG S-19264T (=DSM 44701T), isolated from a smear-ripened cheese.</title>
        <authorList>
            <consortium name="US DOE Joint Genome Institute (JGI-PGF)"/>
            <person name="Walter F."/>
            <person name="Albersmeier A."/>
            <person name="Kalinowski J."/>
            <person name="Ruckert C."/>
        </authorList>
    </citation>
    <scope>NUCLEOTIDE SEQUENCE</scope>
    <source>
        <strain evidence="3">JCM 3172</strain>
    </source>
</reference>
<organism evidence="3 4">
    <name type="scientific">Streptomyces purpureus</name>
    <dbReference type="NCBI Taxonomy" id="1951"/>
    <lineage>
        <taxon>Bacteria</taxon>
        <taxon>Bacillati</taxon>
        <taxon>Actinomycetota</taxon>
        <taxon>Actinomycetes</taxon>
        <taxon>Kitasatosporales</taxon>
        <taxon>Streptomycetaceae</taxon>
        <taxon>Streptomyces</taxon>
    </lineage>
</organism>
<proteinExistence type="predicted"/>
<feature type="transmembrane region" description="Helical" evidence="2">
    <location>
        <begin position="61"/>
        <end position="81"/>
    </location>
</feature>
<dbReference type="Gene3D" id="2.130.10.10">
    <property type="entry name" value="YVTN repeat-like/Quinoprotein amine dehydrogenase"/>
    <property type="match status" value="1"/>
</dbReference>
<evidence type="ECO:0000256" key="2">
    <source>
        <dbReference type="SAM" id="Phobius"/>
    </source>
</evidence>
<evidence type="ECO:0000313" key="4">
    <source>
        <dbReference type="Proteomes" id="UP000619486"/>
    </source>
</evidence>
<dbReference type="EMBL" id="BMQQ01000004">
    <property type="protein sequence ID" value="GGT24839.1"/>
    <property type="molecule type" value="Genomic_DNA"/>
</dbReference>
<dbReference type="InterPro" id="IPR011047">
    <property type="entry name" value="Quinoprotein_ADH-like_sf"/>
</dbReference>
<feature type="compositionally biased region" description="Basic and acidic residues" evidence="1">
    <location>
        <begin position="7"/>
        <end position="35"/>
    </location>
</feature>
<evidence type="ECO:0000313" key="3">
    <source>
        <dbReference type="EMBL" id="GGT24839.1"/>
    </source>
</evidence>
<dbReference type="SUPFAM" id="SSF50998">
    <property type="entry name" value="Quinoprotein alcohol dehydrogenase-like"/>
    <property type="match status" value="1"/>
</dbReference>
<sequence length="276" mass="29836">MTAQPHRSADHAAESSADRSAESSADRTAERDTDRSTGGNAGRSADRSVNRTGVRTVRRGVRLALAVVTAALALPLVTAAATHSRAVPYGDRLTAHTSAAVTAMEPALRVRGHAVEAYDPATGHRRWTYTREGRHPLAVLPLPGHALALWSDGMVTDTVREDGSAVRWHRVIPAFDARSGSVLQPLDPQAKMLAVVTPERIAAYRVADGDLRWILPPRRGCTYVPQRHLRTSDALLIAQPCTEPAAWTAELVAVDEFGRIEPDREPLGNEIPTPKP</sequence>
<keyword evidence="4" id="KW-1185">Reference proteome</keyword>
<dbReference type="RefSeq" id="WP_019885251.1">
    <property type="nucleotide sequence ID" value="NZ_BMQQ01000004.1"/>
</dbReference>
<evidence type="ECO:0000256" key="1">
    <source>
        <dbReference type="SAM" id="MobiDB-lite"/>
    </source>
</evidence>
<accession>A0A918LMZ6</accession>
<reference evidence="3" key="2">
    <citation type="submission" date="2020-09" db="EMBL/GenBank/DDBJ databases">
        <authorList>
            <person name="Sun Q."/>
            <person name="Ohkuma M."/>
        </authorList>
    </citation>
    <scope>NUCLEOTIDE SEQUENCE</scope>
    <source>
        <strain evidence="3">JCM 3172</strain>
    </source>
</reference>
<keyword evidence="2" id="KW-0812">Transmembrane</keyword>
<keyword evidence="2" id="KW-1133">Transmembrane helix</keyword>
<comment type="caution">
    <text evidence="3">The sequence shown here is derived from an EMBL/GenBank/DDBJ whole genome shotgun (WGS) entry which is preliminary data.</text>
</comment>